<evidence type="ECO:0000256" key="1">
    <source>
        <dbReference type="ARBA" id="ARBA00000274"/>
    </source>
</evidence>
<gene>
    <name evidence="4" type="ORF">ACFFIC_26300</name>
</gene>
<evidence type="ECO:0000256" key="3">
    <source>
        <dbReference type="ARBA" id="ARBA00031983"/>
    </source>
</evidence>
<name>A0ABV6J0G9_9PROT</name>
<evidence type="ECO:0000256" key="2">
    <source>
        <dbReference type="ARBA" id="ARBA00011985"/>
    </source>
</evidence>
<dbReference type="EC" id="3.2.2.4" evidence="2"/>
<keyword evidence="4" id="KW-0378">Hydrolase</keyword>
<dbReference type="RefSeq" id="WP_377056019.1">
    <property type="nucleotide sequence ID" value="NZ_JBHLVZ010000091.1"/>
</dbReference>
<proteinExistence type="predicted"/>
<comment type="caution">
    <text evidence="4">The sequence shown here is derived from an EMBL/GenBank/DDBJ whole genome shotgun (WGS) entry which is preliminary data.</text>
</comment>
<sequence length="264" mass="28635">MTDTPPRPNAAQLASPSYRLAVLDPDFLLNPSMRGVRFLLEFAKADEALRAWQVRSTIVVFGSARVREDGAGRHPFWYAEARAFGRIASERGGAFLGRSGIRDNVIATGGGPGIMEAANRGAQEAGAPSIGFNIMLPHEQEPNAYSTPELTFRFHYFAMRKMHLAMRANALVVFPGGFGTLDELFELLTLRQTGKAPVIPIVMVDEAYWRSVINLEALVEAGMIGPADLGLFRFAPDAEGAWACLMEQGLEQVSAPGSAAPKDI</sequence>
<dbReference type="Gene3D" id="3.40.50.450">
    <property type="match status" value="1"/>
</dbReference>
<dbReference type="PANTHER" id="PTHR43393">
    <property type="entry name" value="CYTOKININ RIBOSIDE 5'-MONOPHOSPHATE PHOSPHORIBOHYDROLASE"/>
    <property type="match status" value="1"/>
</dbReference>
<dbReference type="Proteomes" id="UP001589789">
    <property type="component" value="Unassembled WGS sequence"/>
</dbReference>
<dbReference type="GO" id="GO:0016798">
    <property type="term" value="F:hydrolase activity, acting on glycosyl bonds"/>
    <property type="evidence" value="ECO:0007669"/>
    <property type="project" value="UniProtKB-KW"/>
</dbReference>
<accession>A0ABV6J0G9</accession>
<keyword evidence="4" id="KW-0326">Glycosidase</keyword>
<dbReference type="PANTHER" id="PTHR43393:SF3">
    <property type="entry name" value="LYSINE DECARBOXYLASE-LIKE PROTEIN"/>
    <property type="match status" value="1"/>
</dbReference>
<protein>
    <recommendedName>
        <fullName evidence="3">AMP nucleosidase</fullName>
        <ecNumber evidence="2">3.2.2.4</ecNumber>
    </recommendedName>
    <alternativeName>
        <fullName evidence="3">AMP nucleosidase</fullName>
    </alternativeName>
</protein>
<dbReference type="SUPFAM" id="SSF102405">
    <property type="entry name" value="MCP/YpsA-like"/>
    <property type="match status" value="1"/>
</dbReference>
<keyword evidence="5" id="KW-1185">Reference proteome</keyword>
<dbReference type="InterPro" id="IPR031100">
    <property type="entry name" value="LOG_fam"/>
</dbReference>
<dbReference type="InterPro" id="IPR052341">
    <property type="entry name" value="LOG_family_nucleotidases"/>
</dbReference>
<evidence type="ECO:0000313" key="5">
    <source>
        <dbReference type="Proteomes" id="UP001589789"/>
    </source>
</evidence>
<dbReference type="EMBL" id="JBHLVZ010000091">
    <property type="protein sequence ID" value="MFC0389032.1"/>
    <property type="molecule type" value="Genomic_DNA"/>
</dbReference>
<reference evidence="4 5" key="1">
    <citation type="submission" date="2024-09" db="EMBL/GenBank/DDBJ databases">
        <authorList>
            <person name="Sun Q."/>
            <person name="Mori K."/>
        </authorList>
    </citation>
    <scope>NUCLEOTIDE SEQUENCE [LARGE SCALE GENOMIC DNA]</scope>
    <source>
        <strain evidence="4 5">CCM 7468</strain>
    </source>
</reference>
<evidence type="ECO:0000313" key="4">
    <source>
        <dbReference type="EMBL" id="MFC0389032.1"/>
    </source>
</evidence>
<organism evidence="4 5">
    <name type="scientific">Muricoccus vinaceus</name>
    <dbReference type="NCBI Taxonomy" id="424704"/>
    <lineage>
        <taxon>Bacteria</taxon>
        <taxon>Pseudomonadati</taxon>
        <taxon>Pseudomonadota</taxon>
        <taxon>Alphaproteobacteria</taxon>
        <taxon>Acetobacterales</taxon>
        <taxon>Roseomonadaceae</taxon>
        <taxon>Muricoccus</taxon>
    </lineage>
</organism>
<dbReference type="Pfam" id="PF03641">
    <property type="entry name" value="Lysine_decarbox"/>
    <property type="match status" value="1"/>
</dbReference>
<comment type="catalytic activity">
    <reaction evidence="1">
        <text>AMP + H2O = D-ribose 5-phosphate + adenine</text>
        <dbReference type="Rhea" id="RHEA:20129"/>
        <dbReference type="ChEBI" id="CHEBI:15377"/>
        <dbReference type="ChEBI" id="CHEBI:16708"/>
        <dbReference type="ChEBI" id="CHEBI:78346"/>
        <dbReference type="ChEBI" id="CHEBI:456215"/>
        <dbReference type="EC" id="3.2.2.4"/>
    </reaction>
</comment>